<dbReference type="VEuPathDB" id="FungiDB:F503_02066"/>
<dbReference type="Proteomes" id="UP000016923">
    <property type="component" value="Unassembled WGS sequence"/>
</dbReference>
<evidence type="ECO:0000313" key="5">
    <source>
        <dbReference type="Proteomes" id="UP000016923"/>
    </source>
</evidence>
<dbReference type="eggNOG" id="ENOG502SJKK">
    <property type="taxonomic scope" value="Eukaryota"/>
</dbReference>
<name>S3BXQ9_OPHP1</name>
<evidence type="ECO:0000259" key="2">
    <source>
        <dbReference type="Pfam" id="PF00144"/>
    </source>
</evidence>
<evidence type="ECO:0000256" key="1">
    <source>
        <dbReference type="SAM" id="SignalP"/>
    </source>
</evidence>
<dbReference type="InterPro" id="IPR012338">
    <property type="entry name" value="Beta-lactam/transpept-like"/>
</dbReference>
<proteinExistence type="predicted"/>
<dbReference type="HOGENOM" id="CLU_019706_0_0_1"/>
<dbReference type="PANTHER" id="PTHR22935">
    <property type="entry name" value="PENICILLIN-BINDING PROTEIN"/>
    <property type="match status" value="1"/>
</dbReference>
<feature type="domain" description="Beta-lactamase-related" evidence="2">
    <location>
        <begin position="103"/>
        <end position="428"/>
    </location>
</feature>
<dbReference type="InterPro" id="IPR051478">
    <property type="entry name" value="Beta-lactamase-like_AB/R"/>
</dbReference>
<feature type="chain" id="PRO_5004518159" evidence="1">
    <location>
        <begin position="18"/>
        <end position="598"/>
    </location>
</feature>
<keyword evidence="5" id="KW-1185">Reference proteome</keyword>
<keyword evidence="1" id="KW-0732">Signal</keyword>
<evidence type="ECO:0000259" key="3">
    <source>
        <dbReference type="Pfam" id="PF26335"/>
    </source>
</evidence>
<dbReference type="EMBL" id="KE148156">
    <property type="protein sequence ID" value="EPE05327.1"/>
    <property type="molecule type" value="Genomic_DNA"/>
</dbReference>
<dbReference type="STRING" id="1262450.S3BXQ9"/>
<dbReference type="Pfam" id="PF00144">
    <property type="entry name" value="Beta-lactamase"/>
    <property type="match status" value="1"/>
</dbReference>
<reference evidence="4 5" key="1">
    <citation type="journal article" date="2013" name="BMC Genomics">
        <title>The genome and transcriptome of the pine saprophyte Ophiostoma piceae, and a comparison with the bark beetle-associated pine pathogen Grosmannia clavigera.</title>
        <authorList>
            <person name="Haridas S."/>
            <person name="Wang Y."/>
            <person name="Lim L."/>
            <person name="Massoumi Alamouti S."/>
            <person name="Jackman S."/>
            <person name="Docking R."/>
            <person name="Robertson G."/>
            <person name="Birol I."/>
            <person name="Bohlmann J."/>
            <person name="Breuil C."/>
        </authorList>
    </citation>
    <scope>NUCLEOTIDE SEQUENCE [LARGE SCALE GENOMIC DNA]</scope>
    <source>
        <strain evidence="4 5">UAMH 11346</strain>
    </source>
</reference>
<dbReference type="InterPro" id="IPR058664">
    <property type="entry name" value="ARB_00930-like_C"/>
</dbReference>
<protein>
    <submittedName>
        <fullName evidence="4">Beta-lactamase family protein</fullName>
    </submittedName>
</protein>
<feature type="domain" description="Beta-lactamase-like ARB-00930-like C-terminal" evidence="3">
    <location>
        <begin position="450"/>
        <end position="597"/>
    </location>
</feature>
<sequence>MKPFSLVLLLLTRGVVSDFATAGWPAPADLSSNSSLVSKAFLNVTDTLEQYIEDDGKTTALPPLLSGIKNLTFSVGVFSVHDTEAAKSLQFHYTAPEIAGAGNGTTSVDADSIYRIASVTKVLTVLSGLIHLSPQQWDRPLASIFPVLTAYQHNYTVNGLSVDWEAVTLRSLAAQISGVPRDGLPSGNELLILEALGQVDPATMGLPPSSPTDILENPPCIELLATGASACPETPYLESVSNRPPVFSSWGAPAYANNGFVILGMALAKLTNTSYADLVKLSVFGPLAMNSSNINTPPKNAWNRSVIAYPQEPTAYFDIEAGVLAGSGAASSTLNDMARLGVGILQSQLLAPAETRRWLQPVSFTGRLQYAVGAPWEIHRFTLPNNKVIDIYSKFGDSGAYSSFFVLLPDYGIGFTLLAASSELKLRADILAAITDVVTYTLLPAIASQAAREAAAKYAGTYCLGNSSLTLIVNQTALGIDGPGLVISNWTSKGTDVLASPFVTYSGVLPFRLVPSIPDPTGKHQSFRMLSATDEPSAQLPISDRLFSGIGFLAADWILADSLTYGGIGTTLFQFNVESGSKAISVTISAFRETLPRK</sequence>
<dbReference type="Gene3D" id="3.40.710.10">
    <property type="entry name" value="DD-peptidase/beta-lactamase superfamily"/>
    <property type="match status" value="1"/>
</dbReference>
<dbReference type="AlphaFoldDB" id="S3BXQ9"/>
<dbReference type="OrthoDB" id="10250282at2759"/>
<dbReference type="SUPFAM" id="SSF56601">
    <property type="entry name" value="beta-lactamase/transpeptidase-like"/>
    <property type="match status" value="1"/>
</dbReference>
<organism evidence="4 5">
    <name type="scientific">Ophiostoma piceae (strain UAMH 11346)</name>
    <name type="common">Sap stain fungus</name>
    <dbReference type="NCBI Taxonomy" id="1262450"/>
    <lineage>
        <taxon>Eukaryota</taxon>
        <taxon>Fungi</taxon>
        <taxon>Dikarya</taxon>
        <taxon>Ascomycota</taxon>
        <taxon>Pezizomycotina</taxon>
        <taxon>Sordariomycetes</taxon>
        <taxon>Sordariomycetidae</taxon>
        <taxon>Ophiostomatales</taxon>
        <taxon>Ophiostomataceae</taxon>
        <taxon>Ophiostoma</taxon>
    </lineage>
</organism>
<dbReference type="PANTHER" id="PTHR22935:SF97">
    <property type="entry name" value="BETA-LACTAMASE-RELATED DOMAIN-CONTAINING PROTEIN"/>
    <property type="match status" value="1"/>
</dbReference>
<dbReference type="Pfam" id="PF26335">
    <property type="entry name" value="ARB_00930_C"/>
    <property type="match status" value="1"/>
</dbReference>
<dbReference type="OMA" id="WEIYRYV"/>
<evidence type="ECO:0000313" key="4">
    <source>
        <dbReference type="EMBL" id="EPE05327.1"/>
    </source>
</evidence>
<dbReference type="InterPro" id="IPR001466">
    <property type="entry name" value="Beta-lactam-related"/>
</dbReference>
<gene>
    <name evidence="4" type="ORF">F503_02066</name>
</gene>
<feature type="signal peptide" evidence="1">
    <location>
        <begin position="1"/>
        <end position="17"/>
    </location>
</feature>
<accession>S3BXQ9</accession>